<evidence type="ECO:0000256" key="3">
    <source>
        <dbReference type="ARBA" id="ARBA00022475"/>
    </source>
</evidence>
<keyword evidence="5 8" id="KW-1133">Transmembrane helix</keyword>
<dbReference type="Proteomes" id="UP000178666">
    <property type="component" value="Chromosome"/>
</dbReference>
<keyword evidence="6 8" id="KW-0472">Membrane</keyword>
<evidence type="ECO:0000313" key="10">
    <source>
        <dbReference type="EMBL" id="AOZ46799.1"/>
    </source>
</evidence>
<sequence length="271" mass="29041">MSKAVKRTTGNDTSDDADTESTTIIPEAPEATDDNPTQVLGSGDSAPYRTASEDIYRSGDEDSAEHTQVLSGATPDEPDDLEELRQADERRRQEAEERARERASRDRTLGTVTPVDEPDPVVEPVPRPSTDKWWPSLGLFLFRLVIAGVLGVHSFQHLTQRAGTLEMIEGIGLPYAPELVWVLGICEGLAALALVFGLATRIAGLGTLALGAAALALVHWGNFNIFEDSGIKGEPALLIAAAGLLLLCVGAGGWAIDARNRHRRAEAKASR</sequence>
<dbReference type="GeneID" id="88084892"/>
<evidence type="ECO:0000256" key="4">
    <source>
        <dbReference type="ARBA" id="ARBA00022692"/>
    </source>
</evidence>
<keyword evidence="12" id="KW-1185">Reference proteome</keyword>
<dbReference type="KEGG" id="aaci:ASQ49_07665"/>
<dbReference type="OrthoDB" id="3712370at2"/>
<keyword evidence="4 8" id="KW-0812">Transmembrane</keyword>
<feature type="transmembrane region" description="Helical" evidence="8">
    <location>
        <begin position="235"/>
        <end position="256"/>
    </location>
</feature>
<feature type="transmembrane region" description="Helical" evidence="8">
    <location>
        <begin position="137"/>
        <end position="159"/>
    </location>
</feature>
<reference evidence="10 12" key="1">
    <citation type="journal article" date="2016" name="Plant Dis.">
        <title>Improved production of propionic acid using genome shuffling.</title>
        <authorList>
            <person name="Luna-Flores C.H."/>
            <person name="Palfreyman R.W."/>
            <person name="Kromer J.O."/>
            <person name="Nielsen L.K."/>
            <person name="Marcellin E."/>
        </authorList>
    </citation>
    <scope>NUCLEOTIDE SEQUENCE [LARGE SCALE GENOMIC DNA]</scope>
    <source>
        <strain evidence="10 12">F3E8</strain>
    </source>
</reference>
<feature type="compositionally biased region" description="Basic and acidic residues" evidence="7">
    <location>
        <begin position="83"/>
        <end position="108"/>
    </location>
</feature>
<dbReference type="GO" id="GO:0005886">
    <property type="term" value="C:plasma membrane"/>
    <property type="evidence" value="ECO:0007669"/>
    <property type="project" value="UniProtKB-SubCell"/>
</dbReference>
<evidence type="ECO:0000313" key="9">
    <source>
        <dbReference type="EMBL" id="AMS05321.1"/>
    </source>
</evidence>
<dbReference type="PANTHER" id="PTHR33452:SF1">
    <property type="entry name" value="INNER MEMBRANE PROTEIN YPHA-RELATED"/>
    <property type="match status" value="1"/>
</dbReference>
<dbReference type="PANTHER" id="PTHR33452">
    <property type="entry name" value="OXIDOREDUCTASE CATD-RELATED"/>
    <property type="match status" value="1"/>
</dbReference>
<evidence type="ECO:0000313" key="12">
    <source>
        <dbReference type="Proteomes" id="UP000178666"/>
    </source>
</evidence>
<evidence type="ECO:0000256" key="1">
    <source>
        <dbReference type="ARBA" id="ARBA00004651"/>
    </source>
</evidence>
<comment type="subcellular location">
    <subcellularLocation>
        <location evidence="1">Cell membrane</location>
        <topology evidence="1">Multi-pass membrane protein</topology>
    </subcellularLocation>
</comment>
<organism evidence="9 11">
    <name type="scientific">Acidipropionibacterium acidipropionici</name>
    <dbReference type="NCBI Taxonomy" id="1748"/>
    <lineage>
        <taxon>Bacteria</taxon>
        <taxon>Bacillati</taxon>
        <taxon>Actinomycetota</taxon>
        <taxon>Actinomycetes</taxon>
        <taxon>Propionibacteriales</taxon>
        <taxon>Propionibacteriaceae</taxon>
        <taxon>Acidipropionibacterium</taxon>
    </lineage>
</organism>
<evidence type="ECO:0000256" key="5">
    <source>
        <dbReference type="ARBA" id="ARBA00022989"/>
    </source>
</evidence>
<dbReference type="EMBL" id="CP014352">
    <property type="protein sequence ID" value="AMS05321.1"/>
    <property type="molecule type" value="Genomic_DNA"/>
</dbReference>
<dbReference type="InterPro" id="IPR051907">
    <property type="entry name" value="DoxX-like_oxidoreductase"/>
</dbReference>
<feature type="transmembrane region" description="Helical" evidence="8">
    <location>
        <begin position="205"/>
        <end position="223"/>
    </location>
</feature>
<evidence type="ECO:0000256" key="8">
    <source>
        <dbReference type="SAM" id="Phobius"/>
    </source>
</evidence>
<dbReference type="RefSeq" id="WP_015071547.1">
    <property type="nucleotide sequence ID" value="NZ_CP013126.1"/>
</dbReference>
<evidence type="ECO:0000256" key="2">
    <source>
        <dbReference type="ARBA" id="ARBA00006679"/>
    </source>
</evidence>
<dbReference type="EMBL" id="CP015970">
    <property type="protein sequence ID" value="AOZ46799.1"/>
    <property type="molecule type" value="Genomic_DNA"/>
</dbReference>
<dbReference type="Pfam" id="PF07681">
    <property type="entry name" value="DoxX"/>
    <property type="match status" value="1"/>
</dbReference>
<dbReference type="Proteomes" id="UP000075221">
    <property type="component" value="Chromosome"/>
</dbReference>
<dbReference type="AlphaFoldDB" id="A0A142KGT3"/>
<reference evidence="9 11" key="2">
    <citation type="submission" date="2016-02" db="EMBL/GenBank/DDBJ databases">
        <title>Complete Genome Sequence of Propionibacterium acidipropionici ATCC 55737.</title>
        <authorList>
            <person name="Luna Flores C.H."/>
            <person name="Nielsen L.K."/>
            <person name="Marcellin E."/>
        </authorList>
    </citation>
    <scope>NUCLEOTIDE SEQUENCE [LARGE SCALE GENOMIC DNA]</scope>
    <source>
        <strain evidence="9 11">ATCC 55737</strain>
    </source>
</reference>
<feature type="region of interest" description="Disordered" evidence="7">
    <location>
        <begin position="1"/>
        <end position="126"/>
    </location>
</feature>
<dbReference type="OMA" id="ICECIAA"/>
<proteinExistence type="inferred from homology"/>
<name>A0A142KGT3_9ACTN</name>
<accession>A0A142KGT3</accession>
<evidence type="ECO:0000256" key="6">
    <source>
        <dbReference type="ARBA" id="ARBA00023136"/>
    </source>
</evidence>
<feature type="compositionally biased region" description="Basic and acidic residues" evidence="7">
    <location>
        <begin position="51"/>
        <end position="60"/>
    </location>
</feature>
<dbReference type="InterPro" id="IPR032808">
    <property type="entry name" value="DoxX"/>
</dbReference>
<comment type="similarity">
    <text evidence="2">Belongs to the DoxX family.</text>
</comment>
<evidence type="ECO:0000313" key="11">
    <source>
        <dbReference type="Proteomes" id="UP000075221"/>
    </source>
</evidence>
<gene>
    <name evidence="10" type="ORF">A8L58_08930</name>
    <name evidence="9" type="ORF">AXH35_07475</name>
</gene>
<evidence type="ECO:0000256" key="7">
    <source>
        <dbReference type="SAM" id="MobiDB-lite"/>
    </source>
</evidence>
<protein>
    <submittedName>
        <fullName evidence="9">Uncharacterized protein</fullName>
    </submittedName>
</protein>
<keyword evidence="3" id="KW-1003">Cell membrane</keyword>
<feature type="transmembrane region" description="Helical" evidence="8">
    <location>
        <begin position="179"/>
        <end position="198"/>
    </location>
</feature>